<dbReference type="RefSeq" id="WP_131801535.1">
    <property type="nucleotide sequence ID" value="NZ_FNCF01000010.1"/>
</dbReference>
<evidence type="ECO:0000313" key="3">
    <source>
        <dbReference type="Proteomes" id="UP000198863"/>
    </source>
</evidence>
<dbReference type="OrthoDB" id="4329166at2"/>
<dbReference type="EMBL" id="FNCF01000010">
    <property type="protein sequence ID" value="SDH14690.1"/>
    <property type="molecule type" value="Genomic_DNA"/>
</dbReference>
<keyword evidence="3" id="KW-1185">Reference proteome</keyword>
<dbReference type="InterPro" id="IPR032710">
    <property type="entry name" value="NTF2-like_dom_sf"/>
</dbReference>
<protein>
    <recommendedName>
        <fullName evidence="4">DUF4878 domain-containing protein</fullName>
    </recommendedName>
</protein>
<accession>A0A1G8A2P0</accession>
<reference evidence="3" key="1">
    <citation type="submission" date="2016-10" db="EMBL/GenBank/DDBJ databases">
        <authorList>
            <person name="Varghese N."/>
            <person name="Submissions S."/>
        </authorList>
    </citation>
    <scope>NUCLEOTIDE SEQUENCE [LARGE SCALE GENOMIC DNA]</scope>
    <source>
        <strain evidence="3">DSM 44526</strain>
    </source>
</reference>
<proteinExistence type="predicted"/>
<evidence type="ECO:0008006" key="4">
    <source>
        <dbReference type="Google" id="ProtNLM"/>
    </source>
</evidence>
<dbReference type="SUPFAM" id="SSF54427">
    <property type="entry name" value="NTF2-like"/>
    <property type="match status" value="1"/>
</dbReference>
<dbReference type="PROSITE" id="PS51257">
    <property type="entry name" value="PROKAR_LIPOPROTEIN"/>
    <property type="match status" value="1"/>
</dbReference>
<name>A0A1G8A2P0_9ACTN</name>
<dbReference type="Proteomes" id="UP000198863">
    <property type="component" value="Unassembled WGS sequence"/>
</dbReference>
<gene>
    <name evidence="2" type="ORF">SAMN05660324_0012</name>
</gene>
<sequence>MNKSVVLGVAAGLLGLAGCGSTPEESAAATSSIPAGTSTSSESTSTSSAATSSEPAQDGLRDAVQSYSNAFLTGDAVAAYDLFTVRCKDRTSLAQFTGIVAAASQLYGSALPITSYSAEVSGNLARVTYTYDVSAINQTSEPWAREEGQWKQDDC</sequence>
<dbReference type="AlphaFoldDB" id="A0A1G8A2P0"/>
<feature type="compositionally biased region" description="Low complexity" evidence="1">
    <location>
        <begin position="21"/>
        <end position="54"/>
    </location>
</feature>
<feature type="region of interest" description="Disordered" evidence="1">
    <location>
        <begin position="21"/>
        <end position="59"/>
    </location>
</feature>
<organism evidence="2 3">
    <name type="scientific">Klenkia brasiliensis</name>
    <dbReference type="NCBI Taxonomy" id="333142"/>
    <lineage>
        <taxon>Bacteria</taxon>
        <taxon>Bacillati</taxon>
        <taxon>Actinomycetota</taxon>
        <taxon>Actinomycetes</taxon>
        <taxon>Geodermatophilales</taxon>
        <taxon>Geodermatophilaceae</taxon>
        <taxon>Klenkia</taxon>
    </lineage>
</organism>
<evidence type="ECO:0000313" key="2">
    <source>
        <dbReference type="EMBL" id="SDH14690.1"/>
    </source>
</evidence>
<evidence type="ECO:0000256" key="1">
    <source>
        <dbReference type="SAM" id="MobiDB-lite"/>
    </source>
</evidence>